<evidence type="ECO:0000313" key="3">
    <source>
        <dbReference type="EMBL" id="MUN38511.1"/>
    </source>
</evidence>
<evidence type="ECO:0000313" key="4">
    <source>
        <dbReference type="Proteomes" id="UP000432015"/>
    </source>
</evidence>
<gene>
    <name evidence="3" type="ORF">GNZ18_18125</name>
</gene>
<comment type="caution">
    <text evidence="3">The sequence shown here is derived from an EMBL/GenBank/DDBJ whole genome shotgun (WGS) entry which is preliminary data.</text>
</comment>
<evidence type="ECO:0000256" key="1">
    <source>
        <dbReference type="SAM" id="MobiDB-lite"/>
    </source>
</evidence>
<dbReference type="SUPFAM" id="SSF54427">
    <property type="entry name" value="NTF2-like"/>
    <property type="match status" value="1"/>
</dbReference>
<dbReference type="Gene3D" id="3.10.450.50">
    <property type="match status" value="1"/>
</dbReference>
<dbReference type="AlphaFoldDB" id="A0A7K1L280"/>
<sequence length="157" mass="17763">MGRRRRHRRRRVHRPRTENPRGEHRAARRIRFRNSGGSHPMSTVNDLIQRYIAVWNERDSAARTALIAAALTEDSVYSDPDHAALRGHAELSSVVAQARERFGDLVFTLGTVINVHHDVALFTWRLGAPDGGNPVATGYDFVEIAGDRIRRVVGFFE</sequence>
<name>A0A7K1L280_9ACTN</name>
<feature type="region of interest" description="Disordered" evidence="1">
    <location>
        <begin position="1"/>
        <end position="25"/>
    </location>
</feature>
<accession>A0A7K1L280</accession>
<organism evidence="3 4">
    <name type="scientific">Actinomadura litoris</name>
    <dbReference type="NCBI Taxonomy" id="2678616"/>
    <lineage>
        <taxon>Bacteria</taxon>
        <taxon>Bacillati</taxon>
        <taxon>Actinomycetota</taxon>
        <taxon>Actinomycetes</taxon>
        <taxon>Streptosporangiales</taxon>
        <taxon>Thermomonosporaceae</taxon>
        <taxon>Actinomadura</taxon>
    </lineage>
</organism>
<reference evidence="3 4" key="1">
    <citation type="submission" date="2019-11" db="EMBL/GenBank/DDBJ databases">
        <authorList>
            <person name="Cao P."/>
        </authorList>
    </citation>
    <scope>NUCLEOTIDE SEQUENCE [LARGE SCALE GENOMIC DNA]</scope>
    <source>
        <strain evidence="3 4">NEAU-AAG5</strain>
    </source>
</reference>
<keyword evidence="4" id="KW-1185">Reference proteome</keyword>
<proteinExistence type="predicted"/>
<evidence type="ECO:0000259" key="2">
    <source>
        <dbReference type="Pfam" id="PF12680"/>
    </source>
</evidence>
<dbReference type="InterPro" id="IPR032710">
    <property type="entry name" value="NTF2-like_dom_sf"/>
</dbReference>
<dbReference type="EMBL" id="WOFH01000006">
    <property type="protein sequence ID" value="MUN38511.1"/>
    <property type="molecule type" value="Genomic_DNA"/>
</dbReference>
<feature type="domain" description="SnoaL-like" evidence="2">
    <location>
        <begin position="48"/>
        <end position="151"/>
    </location>
</feature>
<protein>
    <submittedName>
        <fullName evidence="3">Nuclear transport factor 2 family protein</fullName>
    </submittedName>
</protein>
<feature type="compositionally biased region" description="Basic residues" evidence="1">
    <location>
        <begin position="1"/>
        <end position="14"/>
    </location>
</feature>
<dbReference type="Proteomes" id="UP000432015">
    <property type="component" value="Unassembled WGS sequence"/>
</dbReference>
<dbReference type="InterPro" id="IPR037401">
    <property type="entry name" value="SnoaL-like"/>
</dbReference>
<dbReference type="Pfam" id="PF12680">
    <property type="entry name" value="SnoaL_2"/>
    <property type="match status" value="1"/>
</dbReference>
<feature type="compositionally biased region" description="Basic and acidic residues" evidence="1">
    <location>
        <begin position="15"/>
        <end position="25"/>
    </location>
</feature>